<dbReference type="EMBL" id="JAUESC010000385">
    <property type="protein sequence ID" value="KAK0579199.1"/>
    <property type="molecule type" value="Genomic_DNA"/>
</dbReference>
<evidence type="ECO:0000313" key="6">
    <source>
        <dbReference type="Proteomes" id="UP001168877"/>
    </source>
</evidence>
<reference evidence="5" key="2">
    <citation type="submission" date="2023-06" db="EMBL/GenBank/DDBJ databases">
        <authorList>
            <person name="Swenson N.G."/>
            <person name="Wegrzyn J.L."/>
            <person name="Mcevoy S.L."/>
        </authorList>
    </citation>
    <scope>NUCLEOTIDE SEQUENCE</scope>
    <source>
        <strain evidence="5">NS2018</strain>
        <tissue evidence="5">Leaf</tissue>
    </source>
</reference>
<evidence type="ECO:0000259" key="3">
    <source>
        <dbReference type="Pfam" id="PF00004"/>
    </source>
</evidence>
<dbReference type="SUPFAM" id="SSF53448">
    <property type="entry name" value="Nucleotide-diphospho-sugar transferases"/>
    <property type="match status" value="1"/>
</dbReference>
<dbReference type="GO" id="GO:0016887">
    <property type="term" value="F:ATP hydrolysis activity"/>
    <property type="evidence" value="ECO:0007669"/>
    <property type="project" value="InterPro"/>
</dbReference>
<dbReference type="AlphaFoldDB" id="A0AA39RSI2"/>
<proteinExistence type="predicted"/>
<evidence type="ECO:0008006" key="7">
    <source>
        <dbReference type="Google" id="ProtNLM"/>
    </source>
</evidence>
<reference evidence="5" key="1">
    <citation type="journal article" date="2022" name="Plant J.">
        <title>Strategies of tolerance reflected in two North American maple genomes.</title>
        <authorList>
            <person name="McEvoy S.L."/>
            <person name="Sezen U.U."/>
            <person name="Trouern-Trend A."/>
            <person name="McMahon S.M."/>
            <person name="Schaberg P.G."/>
            <person name="Yang J."/>
            <person name="Wegrzyn J.L."/>
            <person name="Swenson N.G."/>
        </authorList>
    </citation>
    <scope>NUCLEOTIDE SEQUENCE</scope>
    <source>
        <strain evidence="5">NS2018</strain>
    </source>
</reference>
<dbReference type="Proteomes" id="UP001168877">
    <property type="component" value="Unassembled WGS sequence"/>
</dbReference>
<evidence type="ECO:0000259" key="4">
    <source>
        <dbReference type="Pfam" id="PF00483"/>
    </source>
</evidence>
<accession>A0AA39RSI2</accession>
<dbReference type="Pfam" id="PF00004">
    <property type="entry name" value="AAA"/>
    <property type="match status" value="1"/>
</dbReference>
<dbReference type="GO" id="GO:0005524">
    <property type="term" value="F:ATP binding"/>
    <property type="evidence" value="ECO:0007669"/>
    <property type="project" value="UniProtKB-KW"/>
</dbReference>
<name>A0AA39RSI2_ACESA</name>
<evidence type="ECO:0000313" key="5">
    <source>
        <dbReference type="EMBL" id="KAK0579199.1"/>
    </source>
</evidence>
<dbReference type="Pfam" id="PF00483">
    <property type="entry name" value="NTP_transferase"/>
    <property type="match status" value="1"/>
</dbReference>
<dbReference type="InterPro" id="IPR005835">
    <property type="entry name" value="NTP_transferase_dom"/>
</dbReference>
<protein>
    <recommendedName>
        <fullName evidence="7">ATPase AAA-type core domain-containing protein</fullName>
    </recommendedName>
</protein>
<keyword evidence="6" id="KW-1185">Reference proteome</keyword>
<evidence type="ECO:0000256" key="1">
    <source>
        <dbReference type="ARBA" id="ARBA00022741"/>
    </source>
</evidence>
<comment type="caution">
    <text evidence="5">The sequence shown here is derived from an EMBL/GenBank/DDBJ whole genome shotgun (WGS) entry which is preliminary data.</text>
</comment>
<sequence>MFTKPEADPKTVASIILGGGGGTRLFPLTGRRAKPVAKLSASGDESWKDREADVLALGAIAEDCISVLYPHLSEGLRMDRDVFLLAKENALAIIFIDEVDAITTARFDAQTGAVREVQRILMELLNQMDGFEQIVNVKVIMATNWADTLDPAFVSWKD</sequence>
<dbReference type="Gene3D" id="3.40.50.300">
    <property type="entry name" value="P-loop containing nucleotide triphosphate hydrolases"/>
    <property type="match status" value="1"/>
</dbReference>
<dbReference type="PANTHER" id="PTHR23073">
    <property type="entry name" value="26S PROTEASOME REGULATORY SUBUNIT"/>
    <property type="match status" value="1"/>
</dbReference>
<dbReference type="InterPro" id="IPR029044">
    <property type="entry name" value="Nucleotide-diphossugar_trans"/>
</dbReference>
<organism evidence="5 6">
    <name type="scientific">Acer saccharum</name>
    <name type="common">Sugar maple</name>
    <dbReference type="NCBI Taxonomy" id="4024"/>
    <lineage>
        <taxon>Eukaryota</taxon>
        <taxon>Viridiplantae</taxon>
        <taxon>Streptophyta</taxon>
        <taxon>Embryophyta</taxon>
        <taxon>Tracheophyta</taxon>
        <taxon>Spermatophyta</taxon>
        <taxon>Magnoliopsida</taxon>
        <taxon>eudicotyledons</taxon>
        <taxon>Gunneridae</taxon>
        <taxon>Pentapetalae</taxon>
        <taxon>rosids</taxon>
        <taxon>malvids</taxon>
        <taxon>Sapindales</taxon>
        <taxon>Sapindaceae</taxon>
        <taxon>Hippocastanoideae</taxon>
        <taxon>Acereae</taxon>
        <taxon>Acer</taxon>
    </lineage>
</organism>
<feature type="domain" description="Nucleotidyl transferase" evidence="4">
    <location>
        <begin position="14"/>
        <end position="36"/>
    </location>
</feature>
<keyword evidence="1" id="KW-0547">Nucleotide-binding</keyword>
<dbReference type="InterPro" id="IPR003959">
    <property type="entry name" value="ATPase_AAA_core"/>
</dbReference>
<dbReference type="InterPro" id="IPR027417">
    <property type="entry name" value="P-loop_NTPase"/>
</dbReference>
<dbReference type="SUPFAM" id="SSF52540">
    <property type="entry name" value="P-loop containing nucleoside triphosphate hydrolases"/>
    <property type="match status" value="1"/>
</dbReference>
<keyword evidence="2" id="KW-0067">ATP-binding</keyword>
<dbReference type="InterPro" id="IPR050221">
    <property type="entry name" value="26S_Proteasome_ATPase"/>
</dbReference>
<gene>
    <name evidence="5" type="ORF">LWI29_022650</name>
</gene>
<evidence type="ECO:0000256" key="2">
    <source>
        <dbReference type="ARBA" id="ARBA00022840"/>
    </source>
</evidence>
<feature type="domain" description="ATPase AAA-type core" evidence="3">
    <location>
        <begin position="73"/>
        <end position="154"/>
    </location>
</feature>